<dbReference type="InterPro" id="IPR003604">
    <property type="entry name" value="Matrin/U1-like-C_Znf_C2H2"/>
</dbReference>
<evidence type="ECO:0000256" key="2">
    <source>
        <dbReference type="ARBA" id="ARBA00022771"/>
    </source>
</evidence>
<organism evidence="8 9">
    <name type="scientific">Sistotremastrum niveocremeum HHB9708</name>
    <dbReference type="NCBI Taxonomy" id="1314777"/>
    <lineage>
        <taxon>Eukaryota</taxon>
        <taxon>Fungi</taxon>
        <taxon>Dikarya</taxon>
        <taxon>Basidiomycota</taxon>
        <taxon>Agaricomycotina</taxon>
        <taxon>Agaricomycetes</taxon>
        <taxon>Sistotremastrales</taxon>
        <taxon>Sistotremastraceae</taxon>
        <taxon>Sertulicium</taxon>
        <taxon>Sertulicium niveocremeum</taxon>
    </lineage>
</organism>
<dbReference type="InterPro" id="IPR013087">
    <property type="entry name" value="Znf_C2H2_type"/>
</dbReference>
<gene>
    <name evidence="8" type="ORF">SISNIDRAFT_451450</name>
</gene>
<dbReference type="STRING" id="1314777.A0A164XBN2"/>
<dbReference type="Pfam" id="PF12171">
    <property type="entry name" value="zf-C2H2_jaz"/>
    <property type="match status" value="1"/>
</dbReference>
<dbReference type="SMART" id="SM00443">
    <property type="entry name" value="G_patch"/>
    <property type="match status" value="1"/>
</dbReference>
<dbReference type="GO" id="GO:0003676">
    <property type="term" value="F:nucleic acid binding"/>
    <property type="evidence" value="ECO:0007669"/>
    <property type="project" value="InterPro"/>
</dbReference>
<sequence>MSAQTIARWKAISMERTEPSETALPSTNKRPRSPNQDDSDDDISLISRSPSPRAENLAIEVAAYDELVKGVAREVIDIHTKIKETNKGFMLLAKLGWSAGQPLGLSPDARVDPIPFTMKADSTGLGKVSQDVRMIETTVAQRRVLDSERQRMESIEQKTFREAQAAQKAMLQTQISSTLKPFYCELCDKQFNNVVQYDEHTNSYAHAHKARAKDMQASLKLKGTAAASELDKRREKEKKREEKELRKIAKAAGVKLIGTSNALNKPPVLAAPSPAEPLNTGFKKSGWAAVSMTIPADSPPPRSPSPPPPPPAETPAPPPYDAVEAPRAMNFRSSGWSSLGDATTERPRDRPAEPQYREVIEHARPSPSHHRRGDIPRSYAYDDRDARQRDRYPERRPQSPPVPFTSHYDSRGGYPYHNPQRTGNPYNYRHPSYNREDGRRDYDDHERLDSSVRSRRW</sequence>
<keyword evidence="3" id="KW-0862">Zinc</keyword>
<feature type="region of interest" description="Disordered" evidence="5">
    <location>
        <begin position="1"/>
        <end position="49"/>
    </location>
</feature>
<dbReference type="GO" id="GO:0008270">
    <property type="term" value="F:zinc ion binding"/>
    <property type="evidence" value="ECO:0007669"/>
    <property type="project" value="UniProtKB-KW"/>
</dbReference>
<feature type="compositionally biased region" description="Pro residues" evidence="5">
    <location>
        <begin position="297"/>
        <end position="320"/>
    </location>
</feature>
<dbReference type="SMART" id="SM00451">
    <property type="entry name" value="ZnF_U1"/>
    <property type="match status" value="1"/>
</dbReference>
<evidence type="ECO:0000313" key="8">
    <source>
        <dbReference type="EMBL" id="KZS95814.1"/>
    </source>
</evidence>
<dbReference type="OrthoDB" id="4822at2759"/>
<dbReference type="PROSITE" id="PS00028">
    <property type="entry name" value="ZINC_FINGER_C2H2_1"/>
    <property type="match status" value="1"/>
</dbReference>
<dbReference type="SUPFAM" id="SSF57667">
    <property type="entry name" value="beta-beta-alpha zinc fingers"/>
    <property type="match status" value="1"/>
</dbReference>
<dbReference type="Proteomes" id="UP000076722">
    <property type="component" value="Unassembled WGS sequence"/>
</dbReference>
<dbReference type="PROSITE" id="PS50157">
    <property type="entry name" value="ZINC_FINGER_C2H2_2"/>
    <property type="match status" value="1"/>
</dbReference>
<protein>
    <recommendedName>
        <fullName evidence="10">G-patch domain-containing protein</fullName>
    </recommendedName>
</protein>
<evidence type="ECO:0000259" key="7">
    <source>
        <dbReference type="PROSITE" id="PS50174"/>
    </source>
</evidence>
<dbReference type="Pfam" id="PF01585">
    <property type="entry name" value="G-patch"/>
    <property type="match status" value="1"/>
</dbReference>
<feature type="compositionally biased region" description="Basic and acidic residues" evidence="5">
    <location>
        <begin position="433"/>
        <end position="457"/>
    </location>
</feature>
<reference evidence="8 9" key="1">
    <citation type="journal article" date="2016" name="Mol. Biol. Evol.">
        <title>Comparative Genomics of Early-Diverging Mushroom-Forming Fungi Provides Insights into the Origins of Lignocellulose Decay Capabilities.</title>
        <authorList>
            <person name="Nagy L.G."/>
            <person name="Riley R."/>
            <person name="Tritt A."/>
            <person name="Adam C."/>
            <person name="Daum C."/>
            <person name="Floudas D."/>
            <person name="Sun H."/>
            <person name="Yadav J.S."/>
            <person name="Pangilinan J."/>
            <person name="Larsson K.H."/>
            <person name="Matsuura K."/>
            <person name="Barry K."/>
            <person name="Labutti K."/>
            <person name="Kuo R."/>
            <person name="Ohm R.A."/>
            <person name="Bhattacharya S.S."/>
            <person name="Shirouzu T."/>
            <person name="Yoshinaga Y."/>
            <person name="Martin F.M."/>
            <person name="Grigoriev I.V."/>
            <person name="Hibbett D.S."/>
        </authorList>
    </citation>
    <scope>NUCLEOTIDE SEQUENCE [LARGE SCALE GENOMIC DNA]</scope>
    <source>
        <strain evidence="8 9">HHB9708</strain>
    </source>
</reference>
<dbReference type="PANTHER" id="PTHR47251:SF1">
    <property type="entry name" value="FINGER DOMAIN PROTEIN, PUTATIVE (AFU_ORTHOLOGUE AFUA_3G04180)-RELATED"/>
    <property type="match status" value="1"/>
</dbReference>
<dbReference type="Gene3D" id="3.30.160.60">
    <property type="entry name" value="Classic Zinc Finger"/>
    <property type="match status" value="1"/>
</dbReference>
<dbReference type="PANTHER" id="PTHR47251">
    <property type="entry name" value="FINGER DOMAIN PROTEIN, PUTATIVE (AFU_ORTHOLOGUE AFUA_3G04180)-RELATED"/>
    <property type="match status" value="1"/>
</dbReference>
<accession>A0A164XBN2</accession>
<feature type="region of interest" description="Disordered" evidence="5">
    <location>
        <begin position="263"/>
        <end position="282"/>
    </location>
</feature>
<dbReference type="InterPro" id="IPR036236">
    <property type="entry name" value="Znf_C2H2_sf"/>
</dbReference>
<feature type="domain" description="G-patch" evidence="7">
    <location>
        <begin position="84"/>
        <end position="130"/>
    </location>
</feature>
<feature type="compositionally biased region" description="Polar residues" evidence="5">
    <location>
        <begin position="331"/>
        <end position="341"/>
    </location>
</feature>
<name>A0A164XBN2_9AGAM</name>
<evidence type="ECO:0000256" key="3">
    <source>
        <dbReference type="ARBA" id="ARBA00022833"/>
    </source>
</evidence>
<feature type="compositionally biased region" description="Basic and acidic residues" evidence="5">
    <location>
        <begin position="229"/>
        <end position="244"/>
    </location>
</feature>
<feature type="compositionally biased region" description="Basic and acidic residues" evidence="5">
    <location>
        <begin position="343"/>
        <end position="364"/>
    </location>
</feature>
<dbReference type="EMBL" id="KV419400">
    <property type="protein sequence ID" value="KZS95814.1"/>
    <property type="molecule type" value="Genomic_DNA"/>
</dbReference>
<evidence type="ECO:0000313" key="9">
    <source>
        <dbReference type="Proteomes" id="UP000076722"/>
    </source>
</evidence>
<keyword evidence="2 4" id="KW-0863">Zinc-finger</keyword>
<evidence type="ECO:0000256" key="4">
    <source>
        <dbReference type="PROSITE-ProRule" id="PRU00042"/>
    </source>
</evidence>
<dbReference type="InterPro" id="IPR000467">
    <property type="entry name" value="G_patch_dom"/>
</dbReference>
<feature type="region of interest" description="Disordered" evidence="5">
    <location>
        <begin position="292"/>
        <end position="457"/>
    </location>
</feature>
<evidence type="ECO:0008006" key="10">
    <source>
        <dbReference type="Google" id="ProtNLM"/>
    </source>
</evidence>
<feature type="domain" description="C2H2-type" evidence="6">
    <location>
        <begin position="182"/>
        <end position="211"/>
    </location>
</feature>
<dbReference type="InterPro" id="IPR022755">
    <property type="entry name" value="Znf_C2H2_jaz"/>
</dbReference>
<proteinExistence type="predicted"/>
<dbReference type="AlphaFoldDB" id="A0A164XBN2"/>
<feature type="compositionally biased region" description="Basic and acidic residues" evidence="5">
    <location>
        <begin position="380"/>
        <end position="397"/>
    </location>
</feature>
<evidence type="ECO:0000259" key="6">
    <source>
        <dbReference type="PROSITE" id="PS50157"/>
    </source>
</evidence>
<dbReference type="PROSITE" id="PS50174">
    <property type="entry name" value="G_PATCH"/>
    <property type="match status" value="1"/>
</dbReference>
<keyword evidence="9" id="KW-1185">Reference proteome</keyword>
<feature type="region of interest" description="Disordered" evidence="5">
    <location>
        <begin position="223"/>
        <end position="244"/>
    </location>
</feature>
<evidence type="ECO:0000256" key="5">
    <source>
        <dbReference type="SAM" id="MobiDB-lite"/>
    </source>
</evidence>
<evidence type="ECO:0000256" key="1">
    <source>
        <dbReference type="ARBA" id="ARBA00022723"/>
    </source>
</evidence>
<keyword evidence="1" id="KW-0479">Metal-binding</keyword>